<feature type="binding site" description="axial binding residue" evidence="6">
    <location>
        <position position="442"/>
    </location>
    <ligand>
        <name>heme</name>
        <dbReference type="ChEBI" id="CHEBI:30413"/>
    </ligand>
    <ligandPart>
        <name>Fe</name>
        <dbReference type="ChEBI" id="CHEBI:18248"/>
    </ligandPart>
</feature>
<dbReference type="PRINTS" id="PR00385">
    <property type="entry name" value="P450"/>
</dbReference>
<dbReference type="OrthoDB" id="3934656at2759"/>
<accession>A0A6A5S611</accession>
<dbReference type="SUPFAM" id="SSF48264">
    <property type="entry name" value="Cytochrome P450"/>
    <property type="match status" value="1"/>
</dbReference>
<dbReference type="GO" id="GO:0020037">
    <property type="term" value="F:heme binding"/>
    <property type="evidence" value="ECO:0007669"/>
    <property type="project" value="InterPro"/>
</dbReference>
<organism evidence="7 8">
    <name type="scientific">Clathrospora elynae</name>
    <dbReference type="NCBI Taxonomy" id="706981"/>
    <lineage>
        <taxon>Eukaryota</taxon>
        <taxon>Fungi</taxon>
        <taxon>Dikarya</taxon>
        <taxon>Ascomycota</taxon>
        <taxon>Pezizomycotina</taxon>
        <taxon>Dothideomycetes</taxon>
        <taxon>Pleosporomycetidae</taxon>
        <taxon>Pleosporales</taxon>
        <taxon>Diademaceae</taxon>
        <taxon>Clathrospora</taxon>
    </lineage>
</organism>
<dbReference type="Pfam" id="PF00067">
    <property type="entry name" value="p450"/>
    <property type="match status" value="1"/>
</dbReference>
<evidence type="ECO:0000256" key="1">
    <source>
        <dbReference type="ARBA" id="ARBA00004972"/>
    </source>
</evidence>
<keyword evidence="6" id="KW-0479">Metal-binding</keyword>
<dbReference type="InterPro" id="IPR001128">
    <property type="entry name" value="Cyt_P450"/>
</dbReference>
<keyword evidence="6" id="KW-0408">Iron</keyword>
<dbReference type="InterPro" id="IPR050121">
    <property type="entry name" value="Cytochrome_P450_monoxygenase"/>
</dbReference>
<evidence type="ECO:0000256" key="6">
    <source>
        <dbReference type="PIRSR" id="PIRSR602401-1"/>
    </source>
</evidence>
<dbReference type="GO" id="GO:0016705">
    <property type="term" value="F:oxidoreductase activity, acting on paired donors, with incorporation or reduction of molecular oxygen"/>
    <property type="evidence" value="ECO:0007669"/>
    <property type="project" value="InterPro"/>
</dbReference>
<keyword evidence="6" id="KW-0349">Heme</keyword>
<protein>
    <recommendedName>
        <fullName evidence="4">Cytochrome P450 monooxygenase ABA1</fullName>
    </recommendedName>
    <alternativeName>
        <fullName evidence="5">Abscisic acid biosynthesis protein 1</fullName>
    </alternativeName>
    <alternativeName>
        <fullName evidence="3">Cytochrome P450 monooxygenase aba1</fullName>
    </alternativeName>
</protein>
<proteinExistence type="predicted"/>
<dbReference type="Gene3D" id="1.10.630.10">
    <property type="entry name" value="Cytochrome P450"/>
    <property type="match status" value="1"/>
</dbReference>
<dbReference type="InterPro" id="IPR002401">
    <property type="entry name" value="Cyt_P450_E_grp-I"/>
</dbReference>
<evidence type="ECO:0000313" key="8">
    <source>
        <dbReference type="Proteomes" id="UP000800038"/>
    </source>
</evidence>
<evidence type="ECO:0000256" key="4">
    <source>
        <dbReference type="ARBA" id="ARBA00068222"/>
    </source>
</evidence>
<dbReference type="InterPro" id="IPR036396">
    <property type="entry name" value="Cyt_P450_sf"/>
</dbReference>
<dbReference type="CDD" id="cd11060">
    <property type="entry name" value="CYP57A1-like"/>
    <property type="match status" value="1"/>
</dbReference>
<name>A0A6A5S611_9PLEO</name>
<dbReference type="PANTHER" id="PTHR24305:SF168">
    <property type="entry name" value="P450, PUTATIVE (EUROFUNG)-RELATED"/>
    <property type="match status" value="1"/>
</dbReference>
<comment type="cofactor">
    <cofactor evidence="6">
        <name>heme</name>
        <dbReference type="ChEBI" id="CHEBI:30413"/>
    </cofactor>
</comment>
<sequence length="496" mass="55471">MDDFGQLSIRVLSTSLLAYVAYVAWQWHRLSHIPGPFWASLSKFWMVKQSLNKRQPLAFKEMTDKYGTLVRVGPNDLVTDDPEVLRRMMAVRSDYTRGHFYNAMKFEPGKDNLFSMRDEVAHMTLRNKMAAGYSGKENESMEGTIDAQIAGLVDLIQAKYLSTPEHVIPMDIGHKTQYFTLDVISALAFGRPFGYLTKDEDVFDYIKITETYIPIMLTLSNVPWLADLLHSRFLRGLLPKESDKLGFGAFIGVAKAVVQDRFANASKPQPDMLGSFIRNGLTADEACGESLLQVIAGSDTSATTIRAVMLYLIKNPSMYSKIQAEIDQGILTGAISSPIKDSEARNMPYLQAAIKEGLRILPPAPNGMFKQVPPQGDVISGTFIPGGTQIGSCALGIHHSKKIFGPDADSFRPERWLEADAARVAEMTNTVDLVFHYGKYQCLGKNVAWMEFNKVFVELLRVFDFALVQPDKEVKISNGGLWVVEDFWVKVTRRGL</sequence>
<dbReference type="PRINTS" id="PR00463">
    <property type="entry name" value="EP450I"/>
</dbReference>
<evidence type="ECO:0000256" key="2">
    <source>
        <dbReference type="ARBA" id="ARBA00023026"/>
    </source>
</evidence>
<keyword evidence="8" id="KW-1185">Reference proteome</keyword>
<dbReference type="GO" id="GO:0005506">
    <property type="term" value="F:iron ion binding"/>
    <property type="evidence" value="ECO:0007669"/>
    <property type="project" value="InterPro"/>
</dbReference>
<gene>
    <name evidence="7" type="ORF">EJ02DRAFT_516774</name>
</gene>
<reference evidence="7" key="1">
    <citation type="journal article" date="2020" name="Stud. Mycol.">
        <title>101 Dothideomycetes genomes: a test case for predicting lifestyles and emergence of pathogens.</title>
        <authorList>
            <person name="Haridas S."/>
            <person name="Albert R."/>
            <person name="Binder M."/>
            <person name="Bloem J."/>
            <person name="Labutti K."/>
            <person name="Salamov A."/>
            <person name="Andreopoulos B."/>
            <person name="Baker S."/>
            <person name="Barry K."/>
            <person name="Bills G."/>
            <person name="Bluhm B."/>
            <person name="Cannon C."/>
            <person name="Castanera R."/>
            <person name="Culley D."/>
            <person name="Daum C."/>
            <person name="Ezra D."/>
            <person name="Gonzalez J."/>
            <person name="Henrissat B."/>
            <person name="Kuo A."/>
            <person name="Liang C."/>
            <person name="Lipzen A."/>
            <person name="Lutzoni F."/>
            <person name="Magnuson J."/>
            <person name="Mondo S."/>
            <person name="Nolan M."/>
            <person name="Ohm R."/>
            <person name="Pangilinan J."/>
            <person name="Park H.-J."/>
            <person name="Ramirez L."/>
            <person name="Alfaro M."/>
            <person name="Sun H."/>
            <person name="Tritt A."/>
            <person name="Yoshinaga Y."/>
            <person name="Zwiers L.-H."/>
            <person name="Turgeon B."/>
            <person name="Goodwin S."/>
            <person name="Spatafora J."/>
            <person name="Crous P."/>
            <person name="Grigoriev I."/>
        </authorList>
    </citation>
    <scope>NUCLEOTIDE SEQUENCE</scope>
    <source>
        <strain evidence="7">CBS 161.51</strain>
    </source>
</reference>
<comment type="pathway">
    <text evidence="1">Hormone biosynthesis.</text>
</comment>
<dbReference type="PANTHER" id="PTHR24305">
    <property type="entry name" value="CYTOCHROME P450"/>
    <property type="match status" value="1"/>
</dbReference>
<keyword evidence="2" id="KW-0843">Virulence</keyword>
<dbReference type="GO" id="GO:0004497">
    <property type="term" value="F:monooxygenase activity"/>
    <property type="evidence" value="ECO:0007669"/>
    <property type="project" value="InterPro"/>
</dbReference>
<evidence type="ECO:0000256" key="3">
    <source>
        <dbReference type="ARBA" id="ARBA00067672"/>
    </source>
</evidence>
<evidence type="ECO:0000256" key="5">
    <source>
        <dbReference type="ARBA" id="ARBA00079990"/>
    </source>
</evidence>
<dbReference type="FunFam" id="1.10.630.10:FF:000076">
    <property type="entry name" value="Cytochrome P450 monooxygenase"/>
    <property type="match status" value="1"/>
</dbReference>
<evidence type="ECO:0000313" key="7">
    <source>
        <dbReference type="EMBL" id="KAF1934828.1"/>
    </source>
</evidence>
<dbReference type="EMBL" id="ML976363">
    <property type="protein sequence ID" value="KAF1934828.1"/>
    <property type="molecule type" value="Genomic_DNA"/>
</dbReference>
<dbReference type="AlphaFoldDB" id="A0A6A5S611"/>
<dbReference type="Proteomes" id="UP000800038">
    <property type="component" value="Unassembled WGS sequence"/>
</dbReference>